<feature type="compositionally biased region" description="Basic and acidic residues" evidence="1">
    <location>
        <begin position="1"/>
        <end position="11"/>
    </location>
</feature>
<organism evidence="2 3">
    <name type="scientific">Scophthalmus maximus</name>
    <name type="common">Turbot</name>
    <name type="synonym">Psetta maxima</name>
    <dbReference type="NCBI Taxonomy" id="52904"/>
    <lineage>
        <taxon>Eukaryota</taxon>
        <taxon>Metazoa</taxon>
        <taxon>Chordata</taxon>
        <taxon>Craniata</taxon>
        <taxon>Vertebrata</taxon>
        <taxon>Euteleostomi</taxon>
        <taxon>Actinopterygii</taxon>
        <taxon>Neopterygii</taxon>
        <taxon>Teleostei</taxon>
        <taxon>Neoteleostei</taxon>
        <taxon>Acanthomorphata</taxon>
        <taxon>Carangaria</taxon>
        <taxon>Pleuronectiformes</taxon>
        <taxon>Pleuronectoidei</taxon>
        <taxon>Scophthalmidae</taxon>
        <taxon>Scophthalmus</taxon>
    </lineage>
</organism>
<feature type="region of interest" description="Disordered" evidence="1">
    <location>
        <begin position="1"/>
        <end position="65"/>
    </location>
</feature>
<evidence type="ECO:0000313" key="2">
    <source>
        <dbReference type="EMBL" id="KAF0046624.1"/>
    </source>
</evidence>
<name>A0A6A4TTU0_SCOMX</name>
<gene>
    <name evidence="2" type="ORF">F2P81_000257</name>
</gene>
<comment type="caution">
    <text evidence="2">The sequence shown here is derived from an EMBL/GenBank/DDBJ whole genome shotgun (WGS) entry which is preliminary data.</text>
</comment>
<reference evidence="2 3" key="1">
    <citation type="submission" date="2019-06" db="EMBL/GenBank/DDBJ databases">
        <title>Draft genomes of female and male turbot (Scophthalmus maximus).</title>
        <authorList>
            <person name="Xu H."/>
            <person name="Xu X.-W."/>
            <person name="Shao C."/>
            <person name="Chen S."/>
        </authorList>
    </citation>
    <scope>NUCLEOTIDE SEQUENCE [LARGE SCALE GENOMIC DNA]</scope>
    <source>
        <strain evidence="2">Ysfricsl-2016a</strain>
        <tissue evidence="2">Blood</tissue>
    </source>
</reference>
<protein>
    <submittedName>
        <fullName evidence="2">Uncharacterized protein</fullName>
    </submittedName>
</protein>
<evidence type="ECO:0000256" key="1">
    <source>
        <dbReference type="SAM" id="MobiDB-lite"/>
    </source>
</evidence>
<proteinExistence type="predicted"/>
<dbReference type="Proteomes" id="UP000438429">
    <property type="component" value="Unassembled WGS sequence"/>
</dbReference>
<evidence type="ECO:0000313" key="3">
    <source>
        <dbReference type="Proteomes" id="UP000438429"/>
    </source>
</evidence>
<accession>A0A6A4TTU0</accession>
<sequence>MIRQWRKDQESRPNQPESLAPRASWALEPGPSDAPLLPIQTHHREEKQNQPAPPPPLFWSRPHHHVQRTRPVMNTYAKSVSAGILFYAAVDDTYDSCSICRIKHQS</sequence>
<dbReference type="EMBL" id="VEVO01000001">
    <property type="protein sequence ID" value="KAF0046624.1"/>
    <property type="molecule type" value="Genomic_DNA"/>
</dbReference>
<dbReference type="AlphaFoldDB" id="A0A6A4TTU0"/>